<protein>
    <submittedName>
        <fullName evidence="1">Uncharacterized protein</fullName>
    </submittedName>
</protein>
<gene>
    <name evidence="1" type="ORF">OD750_006855</name>
</gene>
<accession>A0A9X3YJB3</accession>
<comment type="caution">
    <text evidence="1">The sequence shown here is derived from an EMBL/GenBank/DDBJ whole genome shotgun (WGS) entry which is preliminary data.</text>
</comment>
<evidence type="ECO:0000313" key="1">
    <source>
        <dbReference type="EMBL" id="MDC8012265.1"/>
    </source>
</evidence>
<reference evidence="1" key="1">
    <citation type="submission" date="2023-02" db="EMBL/GenBank/DDBJ databases">
        <title>Tahibacter soli sp. nov. isolated from soil.</title>
        <authorList>
            <person name="Baek J.H."/>
            <person name="Lee J.K."/>
            <person name="Choi D.G."/>
            <person name="Jeon C.O."/>
        </authorList>
    </citation>
    <scope>NUCLEOTIDE SEQUENCE</scope>
    <source>
        <strain evidence="1">BL</strain>
    </source>
</reference>
<name>A0A9X3YJB3_9GAMM</name>
<dbReference type="AlphaFoldDB" id="A0A9X3YJB3"/>
<dbReference type="RefSeq" id="WP_263543512.1">
    <property type="nucleotide sequence ID" value="NZ_JAOVZO020000003.1"/>
</dbReference>
<dbReference type="Proteomes" id="UP001139971">
    <property type="component" value="Unassembled WGS sequence"/>
</dbReference>
<evidence type="ECO:0000313" key="2">
    <source>
        <dbReference type="Proteomes" id="UP001139971"/>
    </source>
</evidence>
<keyword evidence="2" id="KW-1185">Reference proteome</keyword>
<dbReference type="EMBL" id="JAOVZO020000003">
    <property type="protein sequence ID" value="MDC8012265.1"/>
    <property type="molecule type" value="Genomic_DNA"/>
</dbReference>
<sequence length="102" mass="10964">MNLTTNRPAASTANAANARMYAALDLVAAELSRIGNRTTVVAVEIDGERPVLTVERPIDVPGSHYITRNVDGRRLSLWVAEEGGCKLECAATQPVPSYAGRR</sequence>
<organism evidence="1 2">
    <name type="scientific">Tahibacter soli</name>
    <dbReference type="NCBI Taxonomy" id="2983605"/>
    <lineage>
        <taxon>Bacteria</taxon>
        <taxon>Pseudomonadati</taxon>
        <taxon>Pseudomonadota</taxon>
        <taxon>Gammaproteobacteria</taxon>
        <taxon>Lysobacterales</taxon>
        <taxon>Rhodanobacteraceae</taxon>
        <taxon>Tahibacter</taxon>
    </lineage>
</organism>
<proteinExistence type="predicted"/>